<feature type="transmembrane region" description="Helical" evidence="1">
    <location>
        <begin position="291"/>
        <end position="309"/>
    </location>
</feature>
<accession>F8ET25</accession>
<gene>
    <name evidence="2" type="ordered locus">Zymop_1033</name>
</gene>
<dbReference type="PATRIC" id="fig|579138.3.peg.1095"/>
<keyword evidence="1" id="KW-1133">Transmembrane helix</keyword>
<feature type="transmembrane region" description="Helical" evidence="1">
    <location>
        <begin position="247"/>
        <end position="270"/>
    </location>
</feature>
<evidence type="ECO:0000313" key="3">
    <source>
        <dbReference type="Proteomes" id="UP000000491"/>
    </source>
</evidence>
<feature type="transmembrane region" description="Helical" evidence="1">
    <location>
        <begin position="32"/>
        <end position="51"/>
    </location>
</feature>
<dbReference type="NCBIfam" id="NF010620">
    <property type="entry name" value="PRK14013.2-6"/>
    <property type="match status" value="1"/>
</dbReference>
<dbReference type="AlphaFoldDB" id="F8ET25"/>
<reference evidence="2 3" key="1">
    <citation type="journal article" date="2011" name="J. Bacteriol.">
        <title>Genome sequence of the ethanol-producing Zymomonas mobilis subsp. pomaceae lectotype strain ATCC 29192.</title>
        <authorList>
            <person name="Kouvelis V.N."/>
            <person name="Davenport K.W."/>
            <person name="Brettin T.S."/>
            <person name="Bruce D."/>
            <person name="Detter C."/>
            <person name="Han C.S."/>
            <person name="Nolan M."/>
            <person name="Tapia R."/>
            <person name="Damoulaki A."/>
            <person name="Kyrpides N.C."/>
            <person name="Typas M.A."/>
            <person name="Pappas K.M."/>
        </authorList>
    </citation>
    <scope>NUCLEOTIDE SEQUENCE [LARGE SCALE GENOMIC DNA]</scope>
    <source>
        <strain evidence="3">ATCC 29192 / DSM 22645 / JCM 10191 / CCUG 17912 / NBRC 13757 / NCIMB 11200 / NRRL B-4491 / Barker I</strain>
    </source>
</reference>
<dbReference type="PANTHER" id="PTHR30238:SF4">
    <property type="entry name" value="SLL1022 PROTEIN"/>
    <property type="match status" value="1"/>
</dbReference>
<dbReference type="HOGENOM" id="CLU_034539_1_0_5"/>
<sequence length="346" mass="37347">MKYFKGSLVFTVVCLCLAAILGYHGTGTAAGALSIVFICIVLGILEVSLSFDNAVVNATVLTNMNDVWQHRFLTWGILIAVFGMRLLFPLVIVGFAAHLGPVSALLLAIKHPDQYTQILSGAHTGIMGFGGAFLAMVGLKYFLDGEKEVHWIAFIERQLSRLSKLEAIEIGIVLLALFGMSRFLTESEALTFLVSGIFGLIAFIIVEAIGTILEAPEETTVTVAKMGLSAFLYLEVMDASFSFDGVIGAFALSTNLFVIALGLGIGAMFVRSLTIMLVKQGTLSEYRYLEHGAFWAILALAALMFISVHQAVPEIITGFVGAGLIGLALFSSIRWNKFHPELISKP</sequence>
<feature type="transmembrane region" description="Helical" evidence="1">
    <location>
        <begin position="190"/>
        <end position="210"/>
    </location>
</feature>
<keyword evidence="1" id="KW-0472">Membrane</keyword>
<dbReference type="PANTHER" id="PTHR30238">
    <property type="entry name" value="MEMBRANE BOUND PREDICTED REDOX MODULATOR"/>
    <property type="match status" value="1"/>
</dbReference>
<feature type="transmembrane region" description="Helical" evidence="1">
    <location>
        <begin position="118"/>
        <end position="143"/>
    </location>
</feature>
<proteinExistence type="predicted"/>
<keyword evidence="1" id="KW-0812">Transmembrane</keyword>
<evidence type="ECO:0008006" key="4">
    <source>
        <dbReference type="Google" id="ProtNLM"/>
    </source>
</evidence>
<feature type="transmembrane region" description="Helical" evidence="1">
    <location>
        <begin position="315"/>
        <end position="335"/>
    </location>
</feature>
<dbReference type="InterPro" id="IPR007427">
    <property type="entry name" value="DUF475"/>
</dbReference>
<protein>
    <recommendedName>
        <fullName evidence="4">DUF475 domain-containing protein</fullName>
    </recommendedName>
</protein>
<dbReference type="RefSeq" id="WP_013934324.1">
    <property type="nucleotide sequence ID" value="NC_015709.1"/>
</dbReference>
<dbReference type="Proteomes" id="UP000000491">
    <property type="component" value="Chromosome"/>
</dbReference>
<feature type="transmembrane region" description="Helical" evidence="1">
    <location>
        <begin position="72"/>
        <end position="98"/>
    </location>
</feature>
<dbReference type="EMBL" id="CP002865">
    <property type="protein sequence ID" value="AEI37929.1"/>
    <property type="molecule type" value="Genomic_DNA"/>
</dbReference>
<dbReference type="eggNOG" id="COG2899">
    <property type="taxonomic scope" value="Bacteria"/>
</dbReference>
<dbReference type="STRING" id="579138.Zymop_1033"/>
<evidence type="ECO:0000313" key="2">
    <source>
        <dbReference type="EMBL" id="AEI37929.1"/>
    </source>
</evidence>
<evidence type="ECO:0000256" key="1">
    <source>
        <dbReference type="SAM" id="Phobius"/>
    </source>
</evidence>
<dbReference type="KEGG" id="zmp:Zymop_1033"/>
<name>F8ET25_ZYMMT</name>
<dbReference type="NCBIfam" id="NF010613">
    <property type="entry name" value="PRK14013.1-3"/>
    <property type="match status" value="1"/>
</dbReference>
<organism evidence="2 3">
    <name type="scientific">Zymomonas mobilis subsp. pomaceae (strain ATCC 29192 / DSM 22645 / JCM 10191 / CCUG 17912 / NBRC 13757 / NCIMB 11200 / NRRL B-4491 / Barker I)</name>
    <dbReference type="NCBI Taxonomy" id="579138"/>
    <lineage>
        <taxon>Bacteria</taxon>
        <taxon>Pseudomonadati</taxon>
        <taxon>Pseudomonadota</taxon>
        <taxon>Alphaproteobacteria</taxon>
        <taxon>Sphingomonadales</taxon>
        <taxon>Zymomonadaceae</taxon>
        <taxon>Zymomonas</taxon>
    </lineage>
</organism>
<dbReference type="Pfam" id="PF04332">
    <property type="entry name" value="DUF475"/>
    <property type="match status" value="1"/>
</dbReference>